<evidence type="ECO:0000256" key="3">
    <source>
        <dbReference type="SAM" id="Phobius"/>
    </source>
</evidence>
<accession>A0AB33SBC2</accession>
<dbReference type="PANTHER" id="PTHR32305">
    <property type="match status" value="1"/>
</dbReference>
<dbReference type="NCBIfam" id="TIGR01643">
    <property type="entry name" value="YD_repeat_2x"/>
    <property type="match status" value="4"/>
</dbReference>
<keyword evidence="3" id="KW-1133">Transmembrane helix</keyword>
<dbReference type="Pfam" id="PF25023">
    <property type="entry name" value="TEN_YD-shell"/>
    <property type="match status" value="1"/>
</dbReference>
<dbReference type="Pfam" id="PF20148">
    <property type="entry name" value="DUF6531"/>
    <property type="match status" value="1"/>
</dbReference>
<evidence type="ECO:0000313" key="6">
    <source>
        <dbReference type="EMBL" id="CDX05896.1"/>
    </source>
</evidence>
<dbReference type="Gene3D" id="2.60.200.60">
    <property type="match status" value="1"/>
</dbReference>
<keyword evidence="1" id="KW-0677">Repeat</keyword>
<feature type="coiled-coil region" evidence="2">
    <location>
        <begin position="120"/>
        <end position="149"/>
    </location>
</feature>
<keyword evidence="3" id="KW-0812">Transmembrane</keyword>
<dbReference type="Proteomes" id="UP000032424">
    <property type="component" value="Chromosome 1"/>
</dbReference>
<dbReference type="PANTHER" id="PTHR32305:SF15">
    <property type="entry name" value="PROTEIN RHSA-RELATED"/>
    <property type="match status" value="1"/>
</dbReference>
<proteinExistence type="predicted"/>
<keyword evidence="2" id="KW-0175">Coiled coil</keyword>
<feature type="transmembrane region" description="Helical" evidence="3">
    <location>
        <begin position="20"/>
        <end position="41"/>
    </location>
</feature>
<gene>
    <name evidence="6" type="primary">wapA_3</name>
    <name evidence="6" type="ORF">NCTC1_00630</name>
</gene>
<evidence type="ECO:0000256" key="2">
    <source>
        <dbReference type="SAM" id="Coils"/>
    </source>
</evidence>
<dbReference type="Gene3D" id="2.180.10.10">
    <property type="entry name" value="RHS repeat-associated core"/>
    <property type="match status" value="1"/>
</dbReference>
<evidence type="ECO:0000256" key="1">
    <source>
        <dbReference type="ARBA" id="ARBA00022737"/>
    </source>
</evidence>
<keyword evidence="3" id="KW-0472">Membrane</keyword>
<sequence>MEEAFWAARQGDALLHTSFMADVLGAVLEVAANVVIDALIVGTTSLLATSVGITMGCTAVVLTGFVAGVAMVYTGVTEKVSEACSALANMLFPPQIEGYILTGSGDTWINSKPAARAAATAASRQDIEAQEAQAKAEQEEAQRQEDARTFRDVAGEYLEMAGAIALAVNPVTGPVLMSRALHDQLSTEEGRSEMVDGVTHFVSELWQPTVASAAPGSTPTPDDKIDCHKHPSSLTQFLAQKKAAFLDDPLGTALNLLNPGGMLETAFQGVNAVIGSISNLFKGDDEPPAAEYIAEGARDVRINSQPATRSGARCTCEARVVNEPGNGAFVSPDVRIGGPLLVVRDIRSGRSQITLVATVALMFLRPGKMLSKIACFAASVGMSMLTQKATSALPHPVNAATGAKYLADDDDFDFSLPGHFPLDWQRVYSSRDERTEGMFGQGWSVMYEVSLVCTPGSADENCMTFVSGMGRRLDMEAVLPGGGFYSPGEGLAVRRGEQGHWLISSDDGQCFLFEADPHHPQRQRLKMLGDRNSNCLNLYYDDRGRIVEISGEQQRPCIRLYYELAAHPRRVTQIYQHFPETAPLLLRRYSYDEAGHLNGVYDSTGHLLREFAYDENHCMTLHRQPGGEGYYYQWGWYEGPDDAAWRVTGHHTDSGEQYRLAWDLAQRRLCVTDGLGRTRYHQWDAQNQVTAYQDEAGQVTTFRWSDEERLLLGMTDPQGGKWRYVYDLQGHITETHDPLGRVEQAQWHPVWHQPETEVDAAGNLLGRRAGERATAENSVVPFNRLMSYRGVHYRYDEFGRAVEKEGRSGTQSYRYDAEHRMVEVTTARGTYRYVYDALGRRTEKQHISPDGKPYNRTKFLWDGMRLAQESRPEGTGSLYIYRDQGSYEPLARVDKAGKEGPNRILYFHTDVNGAPEEMTDSDGKIVWETGYQVWGNTIQEKDHGGVEQNLRYQGQYLDRETGLHYNLHRYYDPDVGRFMVTDPIGLRGGLNLYSYAPNPLKYADPLGLTPCAVSNQKANRLLDSSETKVTVRSRSDAEQLFMDRYLGHNYKNMTGESGPSTKNLMEYLTGNKTKAGSYHWDDIKDPSVTKPSYRVSGHGPGNPDGDLPHLQVHQHGGSVRHIFFPWET</sequence>
<reference evidence="6 7" key="1">
    <citation type="submission" date="2014-07" db="EMBL/GenBank/DDBJ databases">
        <authorList>
            <person name="Aslett M.A."/>
            <person name="De Silva N."/>
        </authorList>
    </citation>
    <scope>NUCLEOTIDE SEQUENCE [LARGE SCALE GENOMIC DNA]</scope>
    <source>
        <strain evidence="7">NCTC1</strain>
    </source>
</reference>
<dbReference type="AlphaFoldDB" id="A0AB33SBC2"/>
<dbReference type="Pfam" id="PF05593">
    <property type="entry name" value="RHS_repeat"/>
    <property type="match status" value="1"/>
</dbReference>
<dbReference type="EMBL" id="LM651928">
    <property type="protein sequence ID" value="CDX05896.1"/>
    <property type="molecule type" value="Genomic_DNA"/>
</dbReference>
<protein>
    <submittedName>
        <fullName evidence="6">Rhs-family protein,Cell wall-associated polypeptide CWBP200,Uncharacterized conserved protein,RHS repeat-associated core domain,RHS Repeat</fullName>
    </submittedName>
</protein>
<evidence type="ECO:0000259" key="5">
    <source>
        <dbReference type="Pfam" id="PF25023"/>
    </source>
</evidence>
<evidence type="ECO:0000259" key="4">
    <source>
        <dbReference type="Pfam" id="PF20148"/>
    </source>
</evidence>
<dbReference type="InterPro" id="IPR006530">
    <property type="entry name" value="YD"/>
</dbReference>
<dbReference type="InterPro" id="IPR022385">
    <property type="entry name" value="Rhs_assc_core"/>
</dbReference>
<dbReference type="InterPro" id="IPR056823">
    <property type="entry name" value="TEN-like_YD-shell"/>
</dbReference>
<dbReference type="InterPro" id="IPR050708">
    <property type="entry name" value="T6SS_VgrG/RHS"/>
</dbReference>
<name>A0AB33SBC2_SHIFL</name>
<dbReference type="KEGG" id="sft:NCTC1_00630"/>
<feature type="domain" description="Teneurin-like YD-shell" evidence="5">
    <location>
        <begin position="781"/>
        <end position="982"/>
    </location>
</feature>
<dbReference type="PRINTS" id="PR00394">
    <property type="entry name" value="RHSPROTEIN"/>
</dbReference>
<feature type="transmembrane region" description="Helical" evidence="3">
    <location>
        <begin position="53"/>
        <end position="76"/>
    </location>
</feature>
<organism evidence="6 7">
    <name type="scientific">Shigella flexneri</name>
    <dbReference type="NCBI Taxonomy" id="623"/>
    <lineage>
        <taxon>Bacteria</taxon>
        <taxon>Pseudomonadati</taxon>
        <taxon>Pseudomonadota</taxon>
        <taxon>Gammaproteobacteria</taxon>
        <taxon>Enterobacterales</taxon>
        <taxon>Enterobacteriaceae</taxon>
        <taxon>Shigella</taxon>
    </lineage>
</organism>
<dbReference type="NCBIfam" id="TIGR03696">
    <property type="entry name" value="Rhs_assc_core"/>
    <property type="match status" value="1"/>
</dbReference>
<dbReference type="InterPro" id="IPR031325">
    <property type="entry name" value="RHS_repeat"/>
</dbReference>
<dbReference type="InterPro" id="IPR045351">
    <property type="entry name" value="DUF6531"/>
</dbReference>
<feature type="domain" description="DUF6531" evidence="4">
    <location>
        <begin position="395"/>
        <end position="473"/>
    </location>
</feature>
<evidence type="ECO:0000313" key="7">
    <source>
        <dbReference type="Proteomes" id="UP000032424"/>
    </source>
</evidence>